<evidence type="ECO:0000256" key="4">
    <source>
        <dbReference type="ARBA" id="ARBA00023136"/>
    </source>
</evidence>
<name>A0ABU4WH11_9BACT</name>
<dbReference type="InterPro" id="IPR024163">
    <property type="entry name" value="Aerotolerance_reg_N"/>
</dbReference>
<proteinExistence type="predicted"/>
<dbReference type="InterPro" id="IPR011933">
    <property type="entry name" value="Double_TM_dom"/>
</dbReference>
<keyword evidence="9" id="KW-1185">Reference proteome</keyword>
<dbReference type="InterPro" id="IPR002035">
    <property type="entry name" value="VWF_A"/>
</dbReference>
<feature type="coiled-coil region" evidence="5">
    <location>
        <begin position="102"/>
        <end position="129"/>
    </location>
</feature>
<dbReference type="Pfam" id="PF07584">
    <property type="entry name" value="BatA"/>
    <property type="match status" value="1"/>
</dbReference>
<evidence type="ECO:0000256" key="6">
    <source>
        <dbReference type="SAM" id="Phobius"/>
    </source>
</evidence>
<dbReference type="SUPFAM" id="SSF53300">
    <property type="entry name" value="vWA-like"/>
    <property type="match status" value="1"/>
</dbReference>
<evidence type="ECO:0000259" key="7">
    <source>
        <dbReference type="PROSITE" id="PS50234"/>
    </source>
</evidence>
<protein>
    <submittedName>
        <fullName evidence="8">VWA domain-containing protein</fullName>
    </submittedName>
</protein>
<accession>A0ABU4WH11</accession>
<feature type="domain" description="VWFA" evidence="7">
    <location>
        <begin position="89"/>
        <end position="299"/>
    </location>
</feature>
<comment type="caution">
    <text evidence="8">The sequence shown here is derived from an EMBL/GenBank/DDBJ whole genome shotgun (WGS) entry which is preliminary data.</text>
</comment>
<keyword evidence="5" id="KW-0175">Coiled coil</keyword>
<feature type="transmembrane region" description="Helical" evidence="6">
    <location>
        <begin position="318"/>
        <end position="337"/>
    </location>
</feature>
<evidence type="ECO:0000256" key="3">
    <source>
        <dbReference type="ARBA" id="ARBA00022989"/>
    </source>
</evidence>
<dbReference type="Gene3D" id="3.40.50.410">
    <property type="entry name" value="von Willebrand factor, type A domain"/>
    <property type="match status" value="1"/>
</dbReference>
<reference evidence="8 9" key="1">
    <citation type="submission" date="2022-03" db="EMBL/GenBank/DDBJ databases">
        <title>Novel taxa within the pig intestine.</title>
        <authorList>
            <person name="Wylensek D."/>
            <person name="Bishof K."/>
            <person name="Afrizal A."/>
            <person name="Clavel T."/>
        </authorList>
    </citation>
    <scope>NUCLEOTIDE SEQUENCE [LARGE SCALE GENOMIC DNA]</scope>
    <source>
        <strain evidence="8 9">CLA-KB-P66</strain>
    </source>
</reference>
<keyword evidence="3 6" id="KW-1133">Transmembrane helix</keyword>
<evidence type="ECO:0000256" key="1">
    <source>
        <dbReference type="ARBA" id="ARBA00022475"/>
    </source>
</evidence>
<dbReference type="PANTHER" id="PTHR22550:SF5">
    <property type="entry name" value="LEUCINE ZIPPER PROTEIN 4"/>
    <property type="match status" value="1"/>
</dbReference>
<feature type="transmembrane region" description="Helical" evidence="6">
    <location>
        <begin position="51"/>
        <end position="72"/>
    </location>
</feature>
<dbReference type="InterPro" id="IPR050768">
    <property type="entry name" value="UPF0353/GerABKA_families"/>
</dbReference>
<gene>
    <name evidence="8" type="ORF">MOX91_06565</name>
</gene>
<dbReference type="EMBL" id="JALBUT010000007">
    <property type="protein sequence ID" value="MDX8415835.1"/>
    <property type="molecule type" value="Genomic_DNA"/>
</dbReference>
<sequence>MNFDFSNPEFLWLLAALPLLAILKGRTGKSGSILFSSIAIANNVAKFKRSKAGAILMFLRLLALALLIVALARPRLGKGYTEREESGIDIVLAVDVSGSMAALDLSENRAELQTRLDAVKNVIEQFIKKRPSDRIGMTIFASNTFVVSPLTLNHDWLLQNISRVEIGMIDGSSTAIGSAIATSVNRLRDLKDAKSRVIILLTDGDNNAGKISPIAAAEAAASFDTKIYIIAAGKSGRIPYAAADENGRIIRNKFGNPQIAGHGISQIDEASLKKIAEITGGKFYRATDYKNLQSIYNQIDSLEKTKVKIHNFTEYNELFAYPLIFALALLMLERLLANTRFRTLP</sequence>
<keyword evidence="2 6" id="KW-0812">Transmembrane</keyword>
<keyword evidence="4 6" id="KW-0472">Membrane</keyword>
<evidence type="ECO:0000256" key="5">
    <source>
        <dbReference type="SAM" id="Coils"/>
    </source>
</evidence>
<dbReference type="NCBIfam" id="TIGR02226">
    <property type="entry name" value="two_anch"/>
    <property type="match status" value="1"/>
</dbReference>
<dbReference type="SMART" id="SM00327">
    <property type="entry name" value="VWA"/>
    <property type="match status" value="1"/>
</dbReference>
<evidence type="ECO:0000256" key="2">
    <source>
        <dbReference type="ARBA" id="ARBA00022692"/>
    </source>
</evidence>
<dbReference type="PANTHER" id="PTHR22550">
    <property type="entry name" value="SPORE GERMINATION PROTEIN"/>
    <property type="match status" value="1"/>
</dbReference>
<evidence type="ECO:0000313" key="9">
    <source>
        <dbReference type="Proteomes" id="UP001275932"/>
    </source>
</evidence>
<organism evidence="8 9">
    <name type="scientific">Intestinicryptomonas porci</name>
    <dbReference type="NCBI Taxonomy" id="2926320"/>
    <lineage>
        <taxon>Bacteria</taxon>
        <taxon>Pseudomonadati</taxon>
        <taxon>Verrucomicrobiota</taxon>
        <taxon>Opitutia</taxon>
        <taxon>Opitutales</taxon>
        <taxon>Intestinicryptomonaceae</taxon>
        <taxon>Intestinicryptomonas</taxon>
    </lineage>
</organism>
<keyword evidence="1" id="KW-1003">Cell membrane</keyword>
<dbReference type="Proteomes" id="UP001275932">
    <property type="component" value="Unassembled WGS sequence"/>
</dbReference>
<evidence type="ECO:0000313" key="8">
    <source>
        <dbReference type="EMBL" id="MDX8415835.1"/>
    </source>
</evidence>
<dbReference type="PROSITE" id="PS50234">
    <property type="entry name" value="VWFA"/>
    <property type="match status" value="1"/>
</dbReference>
<dbReference type="RefSeq" id="WP_370397288.1">
    <property type="nucleotide sequence ID" value="NZ_JALBUT010000007.1"/>
</dbReference>
<dbReference type="Pfam" id="PF00092">
    <property type="entry name" value="VWA"/>
    <property type="match status" value="1"/>
</dbReference>
<dbReference type="InterPro" id="IPR036465">
    <property type="entry name" value="vWFA_dom_sf"/>
</dbReference>